<accession>A0A512C9N6</accession>
<name>A0A512C9N6_9BACT</name>
<organism evidence="1 2">
    <name type="scientific">Cyclobacterium qasimii</name>
    <dbReference type="NCBI Taxonomy" id="1350429"/>
    <lineage>
        <taxon>Bacteria</taxon>
        <taxon>Pseudomonadati</taxon>
        <taxon>Bacteroidota</taxon>
        <taxon>Cytophagia</taxon>
        <taxon>Cytophagales</taxon>
        <taxon>Cyclobacteriaceae</taxon>
        <taxon>Cyclobacterium</taxon>
    </lineage>
</organism>
<dbReference type="Proteomes" id="UP000321301">
    <property type="component" value="Unassembled WGS sequence"/>
</dbReference>
<gene>
    <name evidence="1" type="ORF">CQA01_14600</name>
</gene>
<protein>
    <submittedName>
        <fullName evidence="1">Uncharacterized protein</fullName>
    </submittedName>
</protein>
<comment type="caution">
    <text evidence="1">The sequence shown here is derived from an EMBL/GenBank/DDBJ whole genome shotgun (WGS) entry which is preliminary data.</text>
</comment>
<keyword evidence="2" id="KW-1185">Reference proteome</keyword>
<sequence length="74" mass="8762">MNKLCYLQAYNQKIQLVSSQKGKALQKKIKHDKNQPKISEAMPLEIRFFLNNQNQRIISIVLILGIRFDYQLKE</sequence>
<evidence type="ECO:0000313" key="2">
    <source>
        <dbReference type="Proteomes" id="UP000321301"/>
    </source>
</evidence>
<reference evidence="1 2" key="1">
    <citation type="submission" date="2019-07" db="EMBL/GenBank/DDBJ databases">
        <title>Whole genome shotgun sequence of Cyclobacterium qasimii NBRC 106168.</title>
        <authorList>
            <person name="Hosoyama A."/>
            <person name="Uohara A."/>
            <person name="Ohji S."/>
            <person name="Ichikawa N."/>
        </authorList>
    </citation>
    <scope>NUCLEOTIDE SEQUENCE [LARGE SCALE GENOMIC DNA]</scope>
    <source>
        <strain evidence="1 2">NBRC 106168</strain>
    </source>
</reference>
<evidence type="ECO:0000313" key="1">
    <source>
        <dbReference type="EMBL" id="GEO20926.1"/>
    </source>
</evidence>
<dbReference type="EMBL" id="BJYV01000004">
    <property type="protein sequence ID" value="GEO20926.1"/>
    <property type="molecule type" value="Genomic_DNA"/>
</dbReference>
<dbReference type="AlphaFoldDB" id="A0A512C9N6"/>
<proteinExistence type="predicted"/>